<keyword evidence="3" id="KW-1185">Reference proteome</keyword>
<evidence type="ECO:0000313" key="3">
    <source>
        <dbReference type="Proteomes" id="UP001152622"/>
    </source>
</evidence>
<accession>A0A9Q1EUA6</accession>
<dbReference type="EMBL" id="JAINUF010000012">
    <property type="protein sequence ID" value="KAJ8345186.1"/>
    <property type="molecule type" value="Genomic_DNA"/>
</dbReference>
<feature type="region of interest" description="Disordered" evidence="1">
    <location>
        <begin position="1"/>
        <end position="32"/>
    </location>
</feature>
<name>A0A9Q1EUA6_SYNKA</name>
<dbReference type="Proteomes" id="UP001152622">
    <property type="component" value="Chromosome 12"/>
</dbReference>
<feature type="region of interest" description="Disordered" evidence="1">
    <location>
        <begin position="52"/>
        <end position="71"/>
    </location>
</feature>
<organism evidence="2 3">
    <name type="scientific">Synaphobranchus kaupii</name>
    <name type="common">Kaup's arrowtooth eel</name>
    <dbReference type="NCBI Taxonomy" id="118154"/>
    <lineage>
        <taxon>Eukaryota</taxon>
        <taxon>Metazoa</taxon>
        <taxon>Chordata</taxon>
        <taxon>Craniata</taxon>
        <taxon>Vertebrata</taxon>
        <taxon>Euteleostomi</taxon>
        <taxon>Actinopterygii</taxon>
        <taxon>Neopterygii</taxon>
        <taxon>Teleostei</taxon>
        <taxon>Anguilliformes</taxon>
        <taxon>Synaphobranchidae</taxon>
        <taxon>Synaphobranchus</taxon>
    </lineage>
</organism>
<comment type="caution">
    <text evidence="2">The sequence shown here is derived from an EMBL/GenBank/DDBJ whole genome shotgun (WGS) entry which is preliminary data.</text>
</comment>
<evidence type="ECO:0000313" key="2">
    <source>
        <dbReference type="EMBL" id="KAJ8345186.1"/>
    </source>
</evidence>
<dbReference type="AlphaFoldDB" id="A0A9Q1EUA6"/>
<dbReference type="OrthoDB" id="8195947at2759"/>
<sequence>MSSSRKKESRAASERREADGLTGRQKTAADELSVTPDGICMPLFREREPLNAAEPGESSCPQAAGVKTPDPPLHLSISPSSLGKYRSPYCCAETQNRRCLKQAVVAINGPIASRTIMTDGEGREHFHYLENEEVRVPISVSDQSPGQGEDLGDDEEGGIARNPIPERTVFRESGGRDPAPDLVSDDEEQSPYPTLAPVVFFCVKQTTRPSQLVSEAGL</sequence>
<evidence type="ECO:0000256" key="1">
    <source>
        <dbReference type="SAM" id="MobiDB-lite"/>
    </source>
</evidence>
<feature type="compositionally biased region" description="Basic and acidic residues" evidence="1">
    <location>
        <begin position="1"/>
        <end position="19"/>
    </location>
</feature>
<protein>
    <submittedName>
        <fullName evidence="2">Uncharacterized protein</fullName>
    </submittedName>
</protein>
<proteinExistence type="predicted"/>
<feature type="region of interest" description="Disordered" evidence="1">
    <location>
        <begin position="140"/>
        <end position="191"/>
    </location>
</feature>
<feature type="compositionally biased region" description="Basic and acidic residues" evidence="1">
    <location>
        <begin position="168"/>
        <end position="179"/>
    </location>
</feature>
<gene>
    <name evidence="2" type="ORF">SKAU_G00293790</name>
</gene>
<reference evidence="2" key="1">
    <citation type="journal article" date="2023" name="Science">
        <title>Genome structures resolve the early diversification of teleost fishes.</title>
        <authorList>
            <person name="Parey E."/>
            <person name="Louis A."/>
            <person name="Montfort J."/>
            <person name="Bouchez O."/>
            <person name="Roques C."/>
            <person name="Iampietro C."/>
            <person name="Lluch J."/>
            <person name="Castinel A."/>
            <person name="Donnadieu C."/>
            <person name="Desvignes T."/>
            <person name="Floi Bucao C."/>
            <person name="Jouanno E."/>
            <person name="Wen M."/>
            <person name="Mejri S."/>
            <person name="Dirks R."/>
            <person name="Jansen H."/>
            <person name="Henkel C."/>
            <person name="Chen W.J."/>
            <person name="Zahm M."/>
            <person name="Cabau C."/>
            <person name="Klopp C."/>
            <person name="Thompson A.W."/>
            <person name="Robinson-Rechavi M."/>
            <person name="Braasch I."/>
            <person name="Lecointre G."/>
            <person name="Bobe J."/>
            <person name="Postlethwait J.H."/>
            <person name="Berthelot C."/>
            <person name="Roest Crollius H."/>
            <person name="Guiguen Y."/>
        </authorList>
    </citation>
    <scope>NUCLEOTIDE SEQUENCE</scope>
    <source>
        <strain evidence="2">WJC10195</strain>
    </source>
</reference>